<evidence type="ECO:0000313" key="4">
    <source>
        <dbReference type="EMBL" id="PWW80015.1"/>
    </source>
</evidence>
<accession>A0A317T010</accession>
<sequence>MPLGCLPYMLVVALIIINVRGYRSSIGPGRNVEGNYSGNAGSYNNYGDGNITHNHHYGAPDPSQNQADILRCLYTSKYEEHRDRVRKHVEGTCTWVTRHPKYMDWLGNKTSGLLWLSADPGCGKSVIASFLVDHLRAHTDATVCYFFFKDDNDEQKRATFAVCALLHQIFKARTHLTKFAEGQFKAKGKGFTEEVNALWDILVKSVAEGGCGSVICVMDALDECEERTLYQFIRHVTSLPGSHTPDIPLKFLFTSRPYLRIVRELSSPATTTIRLKGEEEIKSIATDVTRVINEGIESLEENVNLYGREKREASFIVFCRVPVRVDIIN</sequence>
<dbReference type="PANTHER" id="PTHR10039">
    <property type="entry name" value="AMELOGENIN"/>
    <property type="match status" value="1"/>
</dbReference>
<keyword evidence="2" id="KW-0732">Signal</keyword>
<dbReference type="InterPro" id="IPR027417">
    <property type="entry name" value="P-loop_NTPase"/>
</dbReference>
<dbReference type="InterPro" id="IPR056884">
    <property type="entry name" value="NPHP3-like_N"/>
</dbReference>
<dbReference type="Proteomes" id="UP000246991">
    <property type="component" value="Unassembled WGS sequence"/>
</dbReference>
<feature type="chain" id="PRO_5016467514" description="Nephrocystin 3-like N-terminal domain-containing protein" evidence="2">
    <location>
        <begin position="22"/>
        <end position="329"/>
    </location>
</feature>
<gene>
    <name evidence="4" type="ORF">C7212DRAFT_361488</name>
</gene>
<dbReference type="SUPFAM" id="SSF52540">
    <property type="entry name" value="P-loop containing nucleoside triphosphate hydrolases"/>
    <property type="match status" value="1"/>
</dbReference>
<dbReference type="Gene3D" id="3.40.50.300">
    <property type="entry name" value="P-loop containing nucleotide triphosphate hydrolases"/>
    <property type="match status" value="1"/>
</dbReference>
<dbReference type="PANTHER" id="PTHR10039:SF14">
    <property type="entry name" value="NACHT DOMAIN-CONTAINING PROTEIN"/>
    <property type="match status" value="1"/>
</dbReference>
<proteinExistence type="predicted"/>
<evidence type="ECO:0000256" key="1">
    <source>
        <dbReference type="ARBA" id="ARBA00022737"/>
    </source>
</evidence>
<feature type="signal peptide" evidence="2">
    <location>
        <begin position="1"/>
        <end position="21"/>
    </location>
</feature>
<reference evidence="4 5" key="1">
    <citation type="submission" date="2018-03" db="EMBL/GenBank/DDBJ databases">
        <title>Genomes of Pezizomycetes fungi and the evolution of truffles.</title>
        <authorList>
            <person name="Murat C."/>
            <person name="Payen T."/>
            <person name="Noel B."/>
            <person name="Kuo A."/>
            <person name="Martin F.M."/>
        </authorList>
    </citation>
    <scope>NUCLEOTIDE SEQUENCE [LARGE SCALE GENOMIC DNA]</scope>
    <source>
        <strain evidence="4">091103-1</strain>
    </source>
</reference>
<dbReference type="Pfam" id="PF24883">
    <property type="entry name" value="NPHP3_N"/>
    <property type="match status" value="1"/>
</dbReference>
<evidence type="ECO:0000256" key="2">
    <source>
        <dbReference type="SAM" id="SignalP"/>
    </source>
</evidence>
<dbReference type="AlphaFoldDB" id="A0A317T010"/>
<name>A0A317T010_9PEZI</name>
<dbReference type="STRING" id="42249.A0A317T010"/>
<comment type="caution">
    <text evidence="4">The sequence shown here is derived from an EMBL/GenBank/DDBJ whole genome shotgun (WGS) entry which is preliminary data.</text>
</comment>
<dbReference type="OrthoDB" id="20872at2759"/>
<organism evidence="4 5">
    <name type="scientific">Tuber magnatum</name>
    <name type="common">white Piedmont truffle</name>
    <dbReference type="NCBI Taxonomy" id="42249"/>
    <lineage>
        <taxon>Eukaryota</taxon>
        <taxon>Fungi</taxon>
        <taxon>Dikarya</taxon>
        <taxon>Ascomycota</taxon>
        <taxon>Pezizomycotina</taxon>
        <taxon>Pezizomycetes</taxon>
        <taxon>Pezizales</taxon>
        <taxon>Tuberaceae</taxon>
        <taxon>Tuber</taxon>
    </lineage>
</organism>
<feature type="domain" description="Nephrocystin 3-like N-terminal" evidence="3">
    <location>
        <begin position="91"/>
        <end position="256"/>
    </location>
</feature>
<protein>
    <recommendedName>
        <fullName evidence="3">Nephrocystin 3-like N-terminal domain-containing protein</fullName>
    </recommendedName>
</protein>
<evidence type="ECO:0000259" key="3">
    <source>
        <dbReference type="Pfam" id="PF24883"/>
    </source>
</evidence>
<evidence type="ECO:0000313" key="5">
    <source>
        <dbReference type="Proteomes" id="UP000246991"/>
    </source>
</evidence>
<keyword evidence="5" id="KW-1185">Reference proteome</keyword>
<keyword evidence="1" id="KW-0677">Repeat</keyword>
<dbReference type="EMBL" id="PYWC01000005">
    <property type="protein sequence ID" value="PWW80015.1"/>
    <property type="molecule type" value="Genomic_DNA"/>
</dbReference>